<dbReference type="GeneID" id="75830652"/>
<organism evidence="1 2">
    <name type="scientific">Emericellopsis cladophorae</name>
    <dbReference type="NCBI Taxonomy" id="2686198"/>
    <lineage>
        <taxon>Eukaryota</taxon>
        <taxon>Fungi</taxon>
        <taxon>Dikarya</taxon>
        <taxon>Ascomycota</taxon>
        <taxon>Pezizomycotina</taxon>
        <taxon>Sordariomycetes</taxon>
        <taxon>Hypocreomycetidae</taxon>
        <taxon>Hypocreales</taxon>
        <taxon>Bionectriaceae</taxon>
        <taxon>Emericellopsis</taxon>
    </lineage>
</organism>
<comment type="caution">
    <text evidence="1">The sequence shown here is derived from an EMBL/GenBank/DDBJ whole genome shotgun (WGS) entry which is preliminary data.</text>
</comment>
<dbReference type="RefSeq" id="XP_051359112.1">
    <property type="nucleotide sequence ID" value="XM_051509904.1"/>
</dbReference>
<dbReference type="AlphaFoldDB" id="A0A9P9XUW6"/>
<gene>
    <name evidence="1" type="ORF">J7T54_004163</name>
</gene>
<reference evidence="1" key="2">
    <citation type="submission" date="2022-07" db="EMBL/GenBank/DDBJ databases">
        <authorList>
            <person name="Goncalves M.F.M."/>
            <person name="Hilario S."/>
            <person name="Van De Peer Y."/>
            <person name="Esteves A.C."/>
            <person name="Alves A."/>
        </authorList>
    </citation>
    <scope>NUCLEOTIDE SEQUENCE</scope>
    <source>
        <strain evidence="1">MUM 19.33</strain>
    </source>
</reference>
<protein>
    <submittedName>
        <fullName evidence="1">Protein kinase-like domain protein</fullName>
    </submittedName>
</protein>
<dbReference type="GO" id="GO:0016301">
    <property type="term" value="F:kinase activity"/>
    <property type="evidence" value="ECO:0007669"/>
    <property type="project" value="UniProtKB-KW"/>
</dbReference>
<accession>A0A9P9XUW6</accession>
<name>A0A9P9XUW6_9HYPO</name>
<dbReference type="SUPFAM" id="SSF56112">
    <property type="entry name" value="Protein kinase-like (PK-like)"/>
    <property type="match status" value="1"/>
</dbReference>
<dbReference type="InterPro" id="IPR011009">
    <property type="entry name" value="Kinase-like_dom_sf"/>
</dbReference>
<sequence length="197" mass="22395">MLQPRGASEKRLVDGSFETNLLTRYAIVFLVKARRRRLLRWLCKPCRGLPPRLNIFVKIQGCAGLSKAYALRFVAKNTSIPIPEVYHAFVNKDKSYIVMEQIEGEMAAADWLQRSEESRSKIREQFRHMLAELRTVPCPEGTKIGALDGGPFGDCRLPSRNLWEPYHTVRGFHAALVEGFDLNVVSTDLREGLPEPL</sequence>
<dbReference type="OrthoDB" id="8300194at2759"/>
<dbReference type="InterPro" id="IPR051678">
    <property type="entry name" value="AGP_Transferase"/>
</dbReference>
<keyword evidence="2" id="KW-1185">Reference proteome</keyword>
<reference evidence="1" key="1">
    <citation type="journal article" date="2021" name="J Fungi (Basel)">
        <title>Genomic and Metabolomic Analyses of the Marine Fungus Emericellopsis cladophorae: Insights into Saltwater Adaptability Mechanisms and Its Biosynthetic Potential.</title>
        <authorList>
            <person name="Goncalves M.F.M."/>
            <person name="Hilario S."/>
            <person name="Van de Peer Y."/>
            <person name="Esteves A.C."/>
            <person name="Alves A."/>
        </authorList>
    </citation>
    <scope>NUCLEOTIDE SEQUENCE</scope>
    <source>
        <strain evidence="1">MUM 19.33</strain>
    </source>
</reference>
<dbReference type="Proteomes" id="UP001055219">
    <property type="component" value="Unassembled WGS sequence"/>
</dbReference>
<dbReference type="EMBL" id="JAGIXG020000075">
    <property type="protein sequence ID" value="KAI6778256.1"/>
    <property type="molecule type" value="Genomic_DNA"/>
</dbReference>
<keyword evidence="1" id="KW-0808">Transferase</keyword>
<proteinExistence type="predicted"/>
<keyword evidence="1" id="KW-0418">Kinase</keyword>
<dbReference type="PANTHER" id="PTHR21310">
    <property type="entry name" value="AMINOGLYCOSIDE PHOSPHOTRANSFERASE-RELATED-RELATED"/>
    <property type="match status" value="1"/>
</dbReference>
<evidence type="ECO:0000313" key="2">
    <source>
        <dbReference type="Proteomes" id="UP001055219"/>
    </source>
</evidence>
<dbReference type="PANTHER" id="PTHR21310:SF55">
    <property type="entry name" value="AMINOGLYCOSIDE PHOSPHOTRANSFERASE DOMAIN-CONTAINING PROTEIN"/>
    <property type="match status" value="1"/>
</dbReference>
<evidence type="ECO:0000313" key="1">
    <source>
        <dbReference type="EMBL" id="KAI6778256.1"/>
    </source>
</evidence>